<dbReference type="InterPro" id="IPR002156">
    <property type="entry name" value="RNaseH_domain"/>
</dbReference>
<dbReference type="InterPro" id="IPR044730">
    <property type="entry name" value="RNase_H-like_dom_plant"/>
</dbReference>
<accession>A0AAW2E0P8</accession>
<dbReference type="InterPro" id="IPR052929">
    <property type="entry name" value="RNase_H-like_EbsB-rel"/>
</dbReference>
<dbReference type="PANTHER" id="PTHR47074:SF48">
    <property type="entry name" value="POLYNUCLEOTIDYL TRANSFERASE, RIBONUCLEASE H-LIKE SUPERFAMILY PROTEIN"/>
    <property type="match status" value="1"/>
</dbReference>
<dbReference type="SUPFAM" id="SSF53098">
    <property type="entry name" value="Ribonuclease H-like"/>
    <property type="match status" value="1"/>
</dbReference>
<protein>
    <recommendedName>
        <fullName evidence="1">RNase H type-1 domain-containing protein</fullName>
    </recommendedName>
</protein>
<keyword evidence="3" id="KW-1185">Reference proteome</keyword>
<dbReference type="GO" id="GO:0003676">
    <property type="term" value="F:nucleic acid binding"/>
    <property type="evidence" value="ECO:0007669"/>
    <property type="project" value="InterPro"/>
</dbReference>
<reference evidence="2 3" key="1">
    <citation type="submission" date="2024-01" db="EMBL/GenBank/DDBJ databases">
        <title>A telomere-to-telomere, gap-free genome of sweet tea (Lithocarpus litseifolius).</title>
        <authorList>
            <person name="Zhou J."/>
        </authorList>
    </citation>
    <scope>NUCLEOTIDE SEQUENCE [LARGE SCALE GENOMIC DNA]</scope>
    <source>
        <strain evidence="2">Zhou-2022a</strain>
        <tissue evidence="2">Leaf</tissue>
    </source>
</reference>
<dbReference type="EMBL" id="JAZDWU010000001">
    <property type="protein sequence ID" value="KAL0016533.1"/>
    <property type="molecule type" value="Genomic_DNA"/>
</dbReference>
<dbReference type="Gene3D" id="3.30.420.10">
    <property type="entry name" value="Ribonuclease H-like superfamily/Ribonuclease H"/>
    <property type="match status" value="1"/>
</dbReference>
<dbReference type="InterPro" id="IPR036397">
    <property type="entry name" value="RNaseH_sf"/>
</dbReference>
<name>A0AAW2E0P8_9ROSI</name>
<evidence type="ECO:0000259" key="1">
    <source>
        <dbReference type="Pfam" id="PF13456"/>
    </source>
</evidence>
<dbReference type="PANTHER" id="PTHR47074">
    <property type="entry name" value="BNAC02G40300D PROTEIN"/>
    <property type="match status" value="1"/>
</dbReference>
<organism evidence="2 3">
    <name type="scientific">Lithocarpus litseifolius</name>
    <dbReference type="NCBI Taxonomy" id="425828"/>
    <lineage>
        <taxon>Eukaryota</taxon>
        <taxon>Viridiplantae</taxon>
        <taxon>Streptophyta</taxon>
        <taxon>Embryophyta</taxon>
        <taxon>Tracheophyta</taxon>
        <taxon>Spermatophyta</taxon>
        <taxon>Magnoliopsida</taxon>
        <taxon>eudicotyledons</taxon>
        <taxon>Gunneridae</taxon>
        <taxon>Pentapetalae</taxon>
        <taxon>rosids</taxon>
        <taxon>fabids</taxon>
        <taxon>Fagales</taxon>
        <taxon>Fagaceae</taxon>
        <taxon>Lithocarpus</taxon>
    </lineage>
</organism>
<dbReference type="Proteomes" id="UP001459277">
    <property type="component" value="Unassembled WGS sequence"/>
</dbReference>
<dbReference type="AlphaFoldDB" id="A0AAW2E0P8"/>
<evidence type="ECO:0000313" key="2">
    <source>
        <dbReference type="EMBL" id="KAL0016533.1"/>
    </source>
</evidence>
<dbReference type="Pfam" id="PF13456">
    <property type="entry name" value="RVT_3"/>
    <property type="match status" value="1"/>
</dbReference>
<feature type="domain" description="RNase H type-1" evidence="1">
    <location>
        <begin position="89"/>
        <end position="171"/>
    </location>
</feature>
<proteinExistence type="predicted"/>
<dbReference type="GO" id="GO:0004523">
    <property type="term" value="F:RNA-DNA hybrid ribonuclease activity"/>
    <property type="evidence" value="ECO:0007669"/>
    <property type="project" value="InterPro"/>
</dbReference>
<dbReference type="InterPro" id="IPR012337">
    <property type="entry name" value="RNaseH-like_sf"/>
</dbReference>
<comment type="caution">
    <text evidence="2">The sequence shown here is derived from an EMBL/GenBank/DDBJ whole genome shotgun (WGS) entry which is preliminary data.</text>
</comment>
<sequence length="241" mass="25718">MASSFLDVLHRCAERSNCMDLLALTASQIWSRRNKLRVGDVAPPLDMINQLASDSLQEFLQSSLIPLKAPSPPKDEKWLPPPPSWVKVNFDGATFANSSSAGLGAIIRNDIGLVMAAFTQPIPLPTSVEMVEVLAARGALCFAKDLGFKKICVEGDSEIIIKALNHGGLSSSSFGHIIADVKPPLSLSQALIAGYLPLPSDVPLTVSASLSFTAPWPRFASPSTHGATPPRRPLPFLALLT</sequence>
<dbReference type="CDD" id="cd06222">
    <property type="entry name" value="RNase_H_like"/>
    <property type="match status" value="1"/>
</dbReference>
<evidence type="ECO:0000313" key="3">
    <source>
        <dbReference type="Proteomes" id="UP001459277"/>
    </source>
</evidence>
<gene>
    <name evidence="2" type="ORF">SO802_003602</name>
</gene>